<keyword evidence="7" id="KW-0346">Stress response</keyword>
<name>A0A6P1NTG5_9MICC</name>
<comment type="similarity">
    <text evidence="1">Belongs to the HicA mRNA interferase family.</text>
</comment>
<dbReference type="EMBL" id="CP047898">
    <property type="protein sequence ID" value="QHK21864.1"/>
    <property type="molecule type" value="Genomic_DNA"/>
</dbReference>
<accession>A0A6P1NTG5</accession>
<sequence>MEMQVGSSDFPSMDPEKLRRVLERLGYAPSGNGKGSHERLVCPGRPTLTWSFHAGKEISGGLVKQILMKQVGLSKERALEVLRG</sequence>
<dbReference type="GO" id="GO:0004519">
    <property type="term" value="F:endonuclease activity"/>
    <property type="evidence" value="ECO:0007669"/>
    <property type="project" value="UniProtKB-KW"/>
</dbReference>
<keyword evidence="2" id="KW-1277">Toxin-antitoxin system</keyword>
<evidence type="ECO:0000256" key="3">
    <source>
        <dbReference type="ARBA" id="ARBA00022722"/>
    </source>
</evidence>
<evidence type="ECO:0000256" key="2">
    <source>
        <dbReference type="ARBA" id="ARBA00022649"/>
    </source>
</evidence>
<dbReference type="AlphaFoldDB" id="A0A6P1NTG5"/>
<evidence type="ECO:0000256" key="6">
    <source>
        <dbReference type="ARBA" id="ARBA00022884"/>
    </source>
</evidence>
<evidence type="ECO:0000256" key="7">
    <source>
        <dbReference type="ARBA" id="ARBA00023016"/>
    </source>
</evidence>
<dbReference type="Proteomes" id="UP000464186">
    <property type="component" value="Chromosome"/>
</dbReference>
<evidence type="ECO:0000313" key="8">
    <source>
        <dbReference type="EMBL" id="QHK21864.1"/>
    </source>
</evidence>
<proteinExistence type="inferred from homology"/>
<dbReference type="KEGG" id="psey:GU243_21810"/>
<keyword evidence="9" id="KW-1185">Reference proteome</keyword>
<evidence type="ECO:0000256" key="1">
    <source>
        <dbReference type="ARBA" id="ARBA00006620"/>
    </source>
</evidence>
<evidence type="ECO:0000313" key="9">
    <source>
        <dbReference type="Proteomes" id="UP000464186"/>
    </source>
</evidence>
<dbReference type="InterPro" id="IPR038570">
    <property type="entry name" value="HicA_sf"/>
</dbReference>
<keyword evidence="6" id="KW-0694">RNA-binding</keyword>
<keyword evidence="4" id="KW-0255">Endonuclease</keyword>
<evidence type="ECO:0000256" key="5">
    <source>
        <dbReference type="ARBA" id="ARBA00022801"/>
    </source>
</evidence>
<dbReference type="Gene3D" id="3.30.920.30">
    <property type="entry name" value="Hypothetical protein"/>
    <property type="match status" value="1"/>
</dbReference>
<dbReference type="SUPFAM" id="SSF54786">
    <property type="entry name" value="YcfA/nrd intein domain"/>
    <property type="match status" value="1"/>
</dbReference>
<dbReference type="GO" id="GO:0003729">
    <property type="term" value="F:mRNA binding"/>
    <property type="evidence" value="ECO:0007669"/>
    <property type="project" value="InterPro"/>
</dbReference>
<keyword evidence="5" id="KW-0378">Hydrolase</keyword>
<organism evidence="8 9">
    <name type="scientific">Pseudarthrobacter psychrotolerans</name>
    <dbReference type="NCBI Taxonomy" id="2697569"/>
    <lineage>
        <taxon>Bacteria</taxon>
        <taxon>Bacillati</taxon>
        <taxon>Actinomycetota</taxon>
        <taxon>Actinomycetes</taxon>
        <taxon>Micrococcales</taxon>
        <taxon>Micrococcaceae</taxon>
        <taxon>Pseudarthrobacter</taxon>
    </lineage>
</organism>
<gene>
    <name evidence="8" type="ORF">GU243_21810</name>
</gene>
<evidence type="ECO:0000256" key="4">
    <source>
        <dbReference type="ARBA" id="ARBA00022759"/>
    </source>
</evidence>
<keyword evidence="3" id="KW-0540">Nuclease</keyword>
<protein>
    <submittedName>
        <fullName evidence="8">Addiction module toxin, HicA family</fullName>
    </submittedName>
</protein>
<dbReference type="Pfam" id="PF07927">
    <property type="entry name" value="HicA_toxin"/>
    <property type="match status" value="1"/>
</dbReference>
<reference evidence="8 9" key="1">
    <citation type="submission" date="2020-01" db="EMBL/GenBank/DDBJ databases">
        <title>Pseudarthrobacter psychrotolerans sp. nov., isolated from antarctic soil.</title>
        <authorList>
            <person name="Shin Y."/>
            <person name="Park W."/>
        </authorList>
    </citation>
    <scope>NUCLEOTIDE SEQUENCE [LARGE SCALE GENOMIC DNA]</scope>
    <source>
        <strain evidence="8 9">YJ56</strain>
    </source>
</reference>
<dbReference type="InterPro" id="IPR012933">
    <property type="entry name" value="HicA_mRNA_interferase"/>
</dbReference>
<dbReference type="GO" id="GO:0016787">
    <property type="term" value="F:hydrolase activity"/>
    <property type="evidence" value="ECO:0007669"/>
    <property type="project" value="UniProtKB-KW"/>
</dbReference>